<accession>U1Q5E7</accession>
<sequence length="51" mass="5784">MTMKPSTQSRHQRGHAADTIFHHDRPVTPALSHVLENRTYPLTQAGHPRNS</sequence>
<dbReference type="EMBL" id="AWSD01000032">
    <property type="protein sequence ID" value="ERH23120.1"/>
    <property type="molecule type" value="Genomic_DNA"/>
</dbReference>
<evidence type="ECO:0000313" key="3">
    <source>
        <dbReference type="Proteomes" id="UP000016498"/>
    </source>
</evidence>
<dbReference type="Proteomes" id="UP000016498">
    <property type="component" value="Unassembled WGS sequence"/>
</dbReference>
<proteinExistence type="predicted"/>
<gene>
    <name evidence="2" type="ORF">HMPREF1549_00267</name>
</gene>
<dbReference type="HOGENOM" id="CLU_3094668_0_0_11"/>
<dbReference type="AlphaFoldDB" id="U1Q5E7"/>
<reference evidence="2 3" key="1">
    <citation type="submission" date="2013-06" db="EMBL/GenBank/DDBJ databases">
        <authorList>
            <person name="Weinstock G."/>
            <person name="Sodergren E."/>
            <person name="Lobos E.A."/>
            <person name="Fulton L."/>
            <person name="Fulton R."/>
            <person name="Courtney L."/>
            <person name="Fronick C."/>
            <person name="O'Laughlin M."/>
            <person name="Godfrey J."/>
            <person name="Wilson R.M."/>
            <person name="Miner T."/>
            <person name="Farmer C."/>
            <person name="Delehaunty K."/>
            <person name="Cordes M."/>
            <person name="Minx P."/>
            <person name="Tomlinson C."/>
            <person name="Chen J."/>
            <person name="Wollam A."/>
            <person name="Pepin K.H."/>
            <person name="Bhonagiri V."/>
            <person name="Zhang X."/>
            <person name="Warren W."/>
            <person name="Mitreva M."/>
            <person name="Mardis E.R."/>
            <person name="Wilson R.K."/>
        </authorList>
    </citation>
    <scope>NUCLEOTIDE SEQUENCE [LARGE SCALE GENOMIC DNA]</scope>
    <source>
        <strain evidence="2 3">F0510</strain>
    </source>
</reference>
<evidence type="ECO:0000256" key="1">
    <source>
        <dbReference type="SAM" id="MobiDB-lite"/>
    </source>
</evidence>
<organism evidence="2 3">
    <name type="scientific">Actinomyces johnsonii F0510</name>
    <dbReference type="NCBI Taxonomy" id="1227262"/>
    <lineage>
        <taxon>Bacteria</taxon>
        <taxon>Bacillati</taxon>
        <taxon>Actinomycetota</taxon>
        <taxon>Actinomycetes</taxon>
        <taxon>Actinomycetales</taxon>
        <taxon>Actinomycetaceae</taxon>
        <taxon>Actinomyces</taxon>
    </lineage>
</organism>
<feature type="region of interest" description="Disordered" evidence="1">
    <location>
        <begin position="1"/>
        <end position="51"/>
    </location>
</feature>
<protein>
    <submittedName>
        <fullName evidence="2">Uncharacterized protein</fullName>
    </submittedName>
</protein>
<evidence type="ECO:0000313" key="2">
    <source>
        <dbReference type="EMBL" id="ERH23120.1"/>
    </source>
</evidence>
<comment type="caution">
    <text evidence="2">The sequence shown here is derived from an EMBL/GenBank/DDBJ whole genome shotgun (WGS) entry which is preliminary data.</text>
</comment>
<name>U1Q5E7_9ACTO</name>